<sequence length="585" mass="62803">MTAARFRRARLLVCALALALVAASCGDDDTTDDEGSGGTDGGGGTTEETTAEDDDAGSPTPGGSIVIGLEAESAGWIPSQSSFGTAGPSVAAAIYDQLVAVNAEGEFEAFLAESIEPNDDLTEWTLTLRPDVVFHDGTPLDAEAVVWNFDELHSAEASLTAGAINAAGVESVEATDDMTVVYRLREPNAAFPDLLTGPVGYIVSPTAFQEQGEDDFNRSPVGAGPFMVEEPWQPDGEFVLQRNPDYWGTDDEGNQLPYLDEITFRPIPDEDARVSSLLSDTAQIVHSSRGYAGQQLLDASESGGYETNVAIGNISGTSIFNVLVPPLDDIRVRQGMSLASNADEIATVLGDEISPPSSQFVSVDSPWYSTTAEEAYIGAGGQDLDRARELIEEYMNDPERSDGKAVGERLSVDYQCPPEPSLLQVAQILDSWWEQIGVDLNMNQVEQPTLITNVVGSADNDPPWSGNYGVSCWRTGATGDPYTTLAGYFTEGNPSNVTNFTDPGITEALERLRTSADFEDRYQANEDINVIANENAVIVWNIATPSTTGWRDDIHGVTGWTMPSGGEGTGTLNNRIWVHQIWMEQ</sequence>
<dbReference type="AlphaFoldDB" id="A0A5Q2RHF9"/>
<feature type="compositionally biased region" description="Acidic residues" evidence="4">
    <location>
        <begin position="26"/>
        <end position="35"/>
    </location>
</feature>
<evidence type="ECO:0000256" key="4">
    <source>
        <dbReference type="SAM" id="MobiDB-lite"/>
    </source>
</evidence>
<evidence type="ECO:0000256" key="3">
    <source>
        <dbReference type="ARBA" id="ARBA00022729"/>
    </source>
</evidence>
<gene>
    <name evidence="7" type="ORF">GH723_08885</name>
</gene>
<keyword evidence="2" id="KW-0813">Transport</keyword>
<dbReference type="GO" id="GO:0042597">
    <property type="term" value="C:periplasmic space"/>
    <property type="evidence" value="ECO:0007669"/>
    <property type="project" value="UniProtKB-ARBA"/>
</dbReference>
<evidence type="ECO:0000256" key="5">
    <source>
        <dbReference type="SAM" id="SignalP"/>
    </source>
</evidence>
<feature type="chain" id="PRO_5024439295" description="Solute-binding protein family 5 domain-containing protein" evidence="5">
    <location>
        <begin position="27"/>
        <end position="585"/>
    </location>
</feature>
<dbReference type="Pfam" id="PF00496">
    <property type="entry name" value="SBP_bac_5"/>
    <property type="match status" value="1"/>
</dbReference>
<dbReference type="InterPro" id="IPR000914">
    <property type="entry name" value="SBP_5_dom"/>
</dbReference>
<protein>
    <recommendedName>
        <fullName evidence="6">Solute-binding protein family 5 domain-containing protein</fullName>
    </recommendedName>
</protein>
<dbReference type="EMBL" id="CP045851">
    <property type="protein sequence ID" value="QGG95203.1"/>
    <property type="molecule type" value="Genomic_DNA"/>
</dbReference>
<feature type="signal peptide" evidence="5">
    <location>
        <begin position="1"/>
        <end position="26"/>
    </location>
</feature>
<dbReference type="PROSITE" id="PS51257">
    <property type="entry name" value="PROKAR_LIPOPROTEIN"/>
    <property type="match status" value="1"/>
</dbReference>
<dbReference type="InterPro" id="IPR039424">
    <property type="entry name" value="SBP_5"/>
</dbReference>
<dbReference type="InterPro" id="IPR030678">
    <property type="entry name" value="Peptide/Ni-bd"/>
</dbReference>
<dbReference type="Gene3D" id="3.40.190.10">
    <property type="entry name" value="Periplasmic binding protein-like II"/>
    <property type="match status" value="1"/>
</dbReference>
<feature type="domain" description="Solute-binding protein family 5" evidence="6">
    <location>
        <begin position="107"/>
        <end position="494"/>
    </location>
</feature>
<evidence type="ECO:0000313" key="7">
    <source>
        <dbReference type="EMBL" id="QGG95203.1"/>
    </source>
</evidence>
<name>A0A5Q2RHF9_9ACTN</name>
<reference evidence="7 8" key="1">
    <citation type="submission" date="2019-11" db="EMBL/GenBank/DDBJ databases">
        <authorList>
            <person name="He Y."/>
        </authorList>
    </citation>
    <scope>NUCLEOTIDE SEQUENCE [LARGE SCALE GENOMIC DNA]</scope>
    <source>
        <strain evidence="7 8">SCSIO 58843</strain>
    </source>
</reference>
<keyword evidence="8" id="KW-1185">Reference proteome</keyword>
<evidence type="ECO:0000256" key="2">
    <source>
        <dbReference type="ARBA" id="ARBA00022448"/>
    </source>
</evidence>
<organism evidence="7 8">
    <name type="scientific">Actinomarinicola tropica</name>
    <dbReference type="NCBI Taxonomy" id="2789776"/>
    <lineage>
        <taxon>Bacteria</taxon>
        <taxon>Bacillati</taxon>
        <taxon>Actinomycetota</taxon>
        <taxon>Acidimicrobiia</taxon>
        <taxon>Acidimicrobiales</taxon>
        <taxon>Iamiaceae</taxon>
        <taxon>Actinomarinicola</taxon>
    </lineage>
</organism>
<dbReference type="GO" id="GO:0015833">
    <property type="term" value="P:peptide transport"/>
    <property type="evidence" value="ECO:0007669"/>
    <property type="project" value="TreeGrafter"/>
</dbReference>
<dbReference type="SUPFAM" id="SSF53850">
    <property type="entry name" value="Periplasmic binding protein-like II"/>
    <property type="match status" value="1"/>
</dbReference>
<dbReference type="GO" id="GO:1904680">
    <property type="term" value="F:peptide transmembrane transporter activity"/>
    <property type="evidence" value="ECO:0007669"/>
    <property type="project" value="TreeGrafter"/>
</dbReference>
<keyword evidence="3 5" id="KW-0732">Signal</keyword>
<dbReference type="PIRSF" id="PIRSF002741">
    <property type="entry name" value="MppA"/>
    <property type="match status" value="1"/>
</dbReference>
<dbReference type="RefSeq" id="WP_153759311.1">
    <property type="nucleotide sequence ID" value="NZ_CP045851.1"/>
</dbReference>
<evidence type="ECO:0000313" key="8">
    <source>
        <dbReference type="Proteomes" id="UP000334019"/>
    </source>
</evidence>
<proteinExistence type="inferred from homology"/>
<dbReference type="Proteomes" id="UP000334019">
    <property type="component" value="Chromosome"/>
</dbReference>
<dbReference type="GO" id="GO:0043190">
    <property type="term" value="C:ATP-binding cassette (ABC) transporter complex"/>
    <property type="evidence" value="ECO:0007669"/>
    <property type="project" value="InterPro"/>
</dbReference>
<accession>A0A5Q2RHF9</accession>
<dbReference type="KEGG" id="atq:GH723_08885"/>
<comment type="similarity">
    <text evidence="1">Belongs to the bacterial solute-binding protein 5 family.</text>
</comment>
<evidence type="ECO:0000259" key="6">
    <source>
        <dbReference type="Pfam" id="PF00496"/>
    </source>
</evidence>
<feature type="compositionally biased region" description="Gly residues" evidence="4">
    <location>
        <begin position="36"/>
        <end position="45"/>
    </location>
</feature>
<evidence type="ECO:0000256" key="1">
    <source>
        <dbReference type="ARBA" id="ARBA00005695"/>
    </source>
</evidence>
<dbReference type="PANTHER" id="PTHR30290">
    <property type="entry name" value="PERIPLASMIC BINDING COMPONENT OF ABC TRANSPORTER"/>
    <property type="match status" value="1"/>
</dbReference>
<feature type="region of interest" description="Disordered" evidence="4">
    <location>
        <begin position="26"/>
        <end position="65"/>
    </location>
</feature>
<dbReference type="PANTHER" id="PTHR30290:SF9">
    <property type="entry name" value="OLIGOPEPTIDE-BINDING PROTEIN APPA"/>
    <property type="match status" value="1"/>
</dbReference>
<dbReference type="Gene3D" id="3.10.105.10">
    <property type="entry name" value="Dipeptide-binding Protein, Domain 3"/>
    <property type="match status" value="1"/>
</dbReference>